<evidence type="ECO:0000313" key="1">
    <source>
        <dbReference type="Proteomes" id="UP000036681"/>
    </source>
</evidence>
<dbReference type="AlphaFoldDB" id="A0A0M3I7E6"/>
<evidence type="ECO:0000313" key="2">
    <source>
        <dbReference type="WBParaSite" id="ALUE_0001310001-mRNA-1"/>
    </source>
</evidence>
<protein>
    <submittedName>
        <fullName evidence="2">Uncharacterized protein</fullName>
    </submittedName>
</protein>
<dbReference type="WBParaSite" id="ALUE_0001310001-mRNA-1">
    <property type="protein sequence ID" value="ALUE_0001310001-mRNA-1"/>
    <property type="gene ID" value="ALUE_0001310001"/>
</dbReference>
<dbReference type="Proteomes" id="UP000036681">
    <property type="component" value="Unplaced"/>
</dbReference>
<name>A0A0M3I7E6_ASCLU</name>
<sequence length="95" mass="10423">MKQHQYWKVDDFERNARAGTRKSGTAAGGGRQLPIDGALCGTVPPLRWDESVSALRRVQTLNVAPPSVPFPSPSLRVLKQPSVHLSAALYTPYRP</sequence>
<organism evidence="1 2">
    <name type="scientific">Ascaris lumbricoides</name>
    <name type="common">Giant roundworm</name>
    <dbReference type="NCBI Taxonomy" id="6252"/>
    <lineage>
        <taxon>Eukaryota</taxon>
        <taxon>Metazoa</taxon>
        <taxon>Ecdysozoa</taxon>
        <taxon>Nematoda</taxon>
        <taxon>Chromadorea</taxon>
        <taxon>Rhabditida</taxon>
        <taxon>Spirurina</taxon>
        <taxon>Ascaridomorpha</taxon>
        <taxon>Ascaridoidea</taxon>
        <taxon>Ascarididae</taxon>
        <taxon>Ascaris</taxon>
    </lineage>
</organism>
<reference evidence="2" key="1">
    <citation type="submission" date="2017-02" db="UniProtKB">
        <authorList>
            <consortium name="WormBaseParasite"/>
        </authorList>
    </citation>
    <scope>IDENTIFICATION</scope>
</reference>
<proteinExistence type="predicted"/>
<keyword evidence="1" id="KW-1185">Reference proteome</keyword>
<accession>A0A0M3I7E6</accession>